<sequence length="199" mass="22612">MFIHTLLTICVSFTTLTATPWNISLTAQQRRTIFQNRDKILDIKENYWNNRRYYSKLEPILEVTKQQKILVLKQFGFFFSELPPQVPTGFVFNGTEFRDGVGTETVSGVPVCPPVSSYEDIHFVVNDQDEVLQMIEIDSLGQWVLDESCQSPIGTLVNSICIERQRLVDAIVFNVETEVIDSQQIKVVSCSAEDVSSVP</sequence>
<keyword evidence="1" id="KW-0732">Signal</keyword>
<proteinExistence type="predicted"/>
<dbReference type="AlphaFoldDB" id="A0A9Q1BNN7"/>
<feature type="chain" id="PRO_5040508484" evidence="1">
    <location>
        <begin position="19"/>
        <end position="199"/>
    </location>
</feature>
<evidence type="ECO:0000313" key="2">
    <source>
        <dbReference type="EMBL" id="KAJ8029965.1"/>
    </source>
</evidence>
<evidence type="ECO:0000256" key="1">
    <source>
        <dbReference type="SAM" id="SignalP"/>
    </source>
</evidence>
<dbReference type="EMBL" id="JAIZAY010000014">
    <property type="protein sequence ID" value="KAJ8029965.1"/>
    <property type="molecule type" value="Genomic_DNA"/>
</dbReference>
<reference evidence="2" key="1">
    <citation type="submission" date="2021-10" db="EMBL/GenBank/DDBJ databases">
        <title>Tropical sea cucumber genome reveals ecological adaptation and Cuvierian tubules defense mechanism.</title>
        <authorList>
            <person name="Chen T."/>
        </authorList>
    </citation>
    <scope>NUCLEOTIDE SEQUENCE</scope>
    <source>
        <strain evidence="2">Nanhai2018</strain>
        <tissue evidence="2">Muscle</tissue>
    </source>
</reference>
<evidence type="ECO:0000313" key="3">
    <source>
        <dbReference type="Proteomes" id="UP001152320"/>
    </source>
</evidence>
<organism evidence="2 3">
    <name type="scientific">Holothuria leucospilota</name>
    <name type="common">Black long sea cucumber</name>
    <name type="synonym">Mertensiothuria leucospilota</name>
    <dbReference type="NCBI Taxonomy" id="206669"/>
    <lineage>
        <taxon>Eukaryota</taxon>
        <taxon>Metazoa</taxon>
        <taxon>Echinodermata</taxon>
        <taxon>Eleutherozoa</taxon>
        <taxon>Echinozoa</taxon>
        <taxon>Holothuroidea</taxon>
        <taxon>Aspidochirotacea</taxon>
        <taxon>Aspidochirotida</taxon>
        <taxon>Holothuriidae</taxon>
        <taxon>Holothuria</taxon>
    </lineage>
</organism>
<accession>A0A9Q1BNN7</accession>
<feature type="signal peptide" evidence="1">
    <location>
        <begin position="1"/>
        <end position="18"/>
    </location>
</feature>
<gene>
    <name evidence="2" type="ORF">HOLleu_29512</name>
</gene>
<dbReference type="OrthoDB" id="10467743at2759"/>
<protein>
    <submittedName>
        <fullName evidence="2">Uncharacterized protein</fullName>
    </submittedName>
</protein>
<dbReference type="Proteomes" id="UP001152320">
    <property type="component" value="Chromosome 14"/>
</dbReference>
<name>A0A9Q1BNN7_HOLLE</name>
<comment type="caution">
    <text evidence="2">The sequence shown here is derived from an EMBL/GenBank/DDBJ whole genome shotgun (WGS) entry which is preliminary data.</text>
</comment>
<keyword evidence="3" id="KW-1185">Reference proteome</keyword>